<dbReference type="Proteomes" id="UP000325313">
    <property type="component" value="Unassembled WGS sequence"/>
</dbReference>
<gene>
    <name evidence="3" type="ORF">PGT21_005060</name>
    <name evidence="2" type="ORF">PGTUg99_013294</name>
</gene>
<sequence>MSGFGADHPGGSCKHDAMGDRPLAIMSNTCEGDDGQVKGDGQAEPRGDQNLP</sequence>
<name>A0A5B0M1G9_PUCGR</name>
<comment type="caution">
    <text evidence="2">The sequence shown here is derived from an EMBL/GenBank/DDBJ whole genome shotgun (WGS) entry which is preliminary data.</text>
</comment>
<keyword evidence="4" id="KW-1185">Reference proteome</keyword>
<dbReference type="Proteomes" id="UP000324748">
    <property type="component" value="Unassembled WGS sequence"/>
</dbReference>
<dbReference type="EMBL" id="VSWC01000054">
    <property type="protein sequence ID" value="KAA1099366.1"/>
    <property type="molecule type" value="Genomic_DNA"/>
</dbReference>
<feature type="region of interest" description="Disordered" evidence="1">
    <location>
        <begin position="1"/>
        <end position="52"/>
    </location>
</feature>
<evidence type="ECO:0000313" key="2">
    <source>
        <dbReference type="EMBL" id="KAA1070957.1"/>
    </source>
</evidence>
<feature type="compositionally biased region" description="Basic and acidic residues" evidence="1">
    <location>
        <begin position="35"/>
        <end position="52"/>
    </location>
</feature>
<evidence type="ECO:0000313" key="4">
    <source>
        <dbReference type="Proteomes" id="UP000324748"/>
    </source>
</evidence>
<evidence type="ECO:0000313" key="3">
    <source>
        <dbReference type="EMBL" id="KAA1099366.1"/>
    </source>
</evidence>
<dbReference type="AlphaFoldDB" id="A0A5B0M1G9"/>
<protein>
    <submittedName>
        <fullName evidence="2">Uncharacterized protein</fullName>
    </submittedName>
</protein>
<organism evidence="2 5">
    <name type="scientific">Puccinia graminis f. sp. tritici</name>
    <dbReference type="NCBI Taxonomy" id="56615"/>
    <lineage>
        <taxon>Eukaryota</taxon>
        <taxon>Fungi</taxon>
        <taxon>Dikarya</taxon>
        <taxon>Basidiomycota</taxon>
        <taxon>Pucciniomycotina</taxon>
        <taxon>Pucciniomycetes</taxon>
        <taxon>Pucciniales</taxon>
        <taxon>Pucciniaceae</taxon>
        <taxon>Puccinia</taxon>
    </lineage>
</organism>
<dbReference type="EMBL" id="VDEP01000482">
    <property type="protein sequence ID" value="KAA1070957.1"/>
    <property type="molecule type" value="Genomic_DNA"/>
</dbReference>
<reference evidence="4 5" key="1">
    <citation type="submission" date="2019-05" db="EMBL/GenBank/DDBJ databases">
        <title>Emergence of the Ug99 lineage of the wheat stem rust pathogen through somatic hybridization.</title>
        <authorList>
            <person name="Li F."/>
            <person name="Upadhyaya N.M."/>
            <person name="Sperschneider J."/>
            <person name="Matny O."/>
            <person name="Nguyen-Phuc H."/>
            <person name="Mago R."/>
            <person name="Raley C."/>
            <person name="Miller M.E."/>
            <person name="Silverstein K.A.T."/>
            <person name="Henningsen E."/>
            <person name="Hirsch C.D."/>
            <person name="Visser B."/>
            <person name="Pretorius Z.A."/>
            <person name="Steffenson B.J."/>
            <person name="Schwessinger B."/>
            <person name="Dodds P.N."/>
            <person name="Figueroa M."/>
        </authorList>
    </citation>
    <scope>NUCLEOTIDE SEQUENCE [LARGE SCALE GENOMIC DNA]</scope>
    <source>
        <strain evidence="3">21-0</strain>
        <strain evidence="2 5">Ug99</strain>
    </source>
</reference>
<evidence type="ECO:0000313" key="5">
    <source>
        <dbReference type="Proteomes" id="UP000325313"/>
    </source>
</evidence>
<proteinExistence type="predicted"/>
<evidence type="ECO:0000256" key="1">
    <source>
        <dbReference type="SAM" id="MobiDB-lite"/>
    </source>
</evidence>
<accession>A0A5B0M1G9</accession>